<dbReference type="InterPro" id="IPR014567">
    <property type="entry name" value="UCP031900"/>
</dbReference>
<dbReference type="Proteomes" id="UP001227126">
    <property type="component" value="Unassembled WGS sequence"/>
</dbReference>
<comment type="caution">
    <text evidence="3">The sequence shown here is derived from an EMBL/GenBank/DDBJ whole genome shotgun (WGS) entry which is preliminary data.</text>
</comment>
<feature type="domain" description="Phytase-like" evidence="2">
    <location>
        <begin position="41"/>
        <end position="279"/>
    </location>
</feature>
<gene>
    <name evidence="3" type="ORF">QO034_00250</name>
</gene>
<feature type="chain" id="PRO_5045329364" evidence="1">
    <location>
        <begin position="23"/>
        <end position="293"/>
    </location>
</feature>
<evidence type="ECO:0000313" key="4">
    <source>
        <dbReference type="Proteomes" id="UP001227126"/>
    </source>
</evidence>
<dbReference type="EMBL" id="JASNJE010000001">
    <property type="protein sequence ID" value="MDK3071525.1"/>
    <property type="molecule type" value="Genomic_DNA"/>
</dbReference>
<organism evidence="3 4">
    <name type="scientific">Sedimentitalea xiamensis</name>
    <dbReference type="NCBI Taxonomy" id="3050037"/>
    <lineage>
        <taxon>Bacteria</taxon>
        <taxon>Pseudomonadati</taxon>
        <taxon>Pseudomonadota</taxon>
        <taxon>Alphaproteobacteria</taxon>
        <taxon>Rhodobacterales</taxon>
        <taxon>Paracoccaceae</taxon>
        <taxon>Sedimentitalea</taxon>
    </lineage>
</organism>
<dbReference type="Pfam" id="PF13449">
    <property type="entry name" value="Phytase-like"/>
    <property type="match status" value="1"/>
</dbReference>
<dbReference type="PIRSF" id="PIRSF031900">
    <property type="entry name" value="UCP031900"/>
    <property type="match status" value="1"/>
</dbReference>
<dbReference type="SUPFAM" id="SSF50956">
    <property type="entry name" value="Thermostable phytase (3-phytase)"/>
    <property type="match status" value="1"/>
</dbReference>
<dbReference type="RefSeq" id="WP_284483483.1">
    <property type="nucleotide sequence ID" value="NZ_JASNJE010000001.1"/>
</dbReference>
<protein>
    <submittedName>
        <fullName evidence="3">Esterase-like activity of phytase family protein</fullName>
    </submittedName>
</protein>
<name>A0ABT7F978_9RHOB</name>
<keyword evidence="1" id="KW-0732">Signal</keyword>
<evidence type="ECO:0000259" key="2">
    <source>
        <dbReference type="Pfam" id="PF13449"/>
    </source>
</evidence>
<sequence>MRLGSALQLILALTFGSTAALAENTQARFLGSFHWQMPQRWFGGFSGLELSADGRQMTAITDRGRLVLARIRRAGGAIEGIDVRRSFPLRGHGGAPLIGQIVDAEGLAEASGGTVFVSFERIHRVAGYPEPSAPAQALPRPQSFRDLPWNGGFEALAIDGSGRLFALPEDVLSPDGEIPVHRWADGSWSQPFGLPGDGDFLPVGADFGPDGRFYLLERAVGLLGFRSRVRSWILTDTGGLDERLHLQTDRRDHDNLEGLAVWRDPEGRIRLTMISDDNFLFFQRTEVVEYAIP</sequence>
<evidence type="ECO:0000256" key="1">
    <source>
        <dbReference type="SAM" id="SignalP"/>
    </source>
</evidence>
<keyword evidence="4" id="KW-1185">Reference proteome</keyword>
<evidence type="ECO:0000313" key="3">
    <source>
        <dbReference type="EMBL" id="MDK3071525.1"/>
    </source>
</evidence>
<feature type="signal peptide" evidence="1">
    <location>
        <begin position="1"/>
        <end position="22"/>
    </location>
</feature>
<accession>A0ABT7F978</accession>
<proteinExistence type="predicted"/>
<reference evidence="3 4" key="1">
    <citation type="submission" date="2023-05" db="EMBL/GenBank/DDBJ databases">
        <title>Sedimentitalea sp. nov. JM2-8.</title>
        <authorList>
            <person name="Huang J."/>
        </authorList>
    </citation>
    <scope>NUCLEOTIDE SEQUENCE [LARGE SCALE GENOMIC DNA]</scope>
    <source>
        <strain evidence="3 4">JM2-8</strain>
    </source>
</reference>
<dbReference type="InterPro" id="IPR027372">
    <property type="entry name" value="Phytase-like_dom"/>
</dbReference>